<dbReference type="KEGG" id="bfm:BP422_16825"/>
<dbReference type="GO" id="GO:0045892">
    <property type="term" value="P:negative regulation of DNA-templated transcription"/>
    <property type="evidence" value="ECO:0007669"/>
    <property type="project" value="UniProtKB-ARBA"/>
</dbReference>
<evidence type="ECO:0000313" key="12">
    <source>
        <dbReference type="Proteomes" id="UP000197781"/>
    </source>
</evidence>
<dbReference type="SMART" id="SM00346">
    <property type="entry name" value="HTH_ICLR"/>
    <property type="match status" value="1"/>
</dbReference>
<reference evidence="8 12" key="2">
    <citation type="submission" date="2016-11" db="EMBL/GenBank/DDBJ databases">
        <authorList>
            <person name="Jaros S."/>
            <person name="Januszkiewicz K."/>
            <person name="Wedrychowicz H."/>
        </authorList>
    </citation>
    <scope>NUCLEOTIDE SEQUENCE [LARGE SCALE GENOMIC DNA]</scope>
    <source>
        <strain evidence="8 12">NF2</strain>
    </source>
</reference>
<evidence type="ECO:0000256" key="4">
    <source>
        <dbReference type="ARBA" id="ARBA00058938"/>
    </source>
</evidence>
<organism evidence="8 12">
    <name type="scientific">Brevibacillus formosus</name>
    <dbReference type="NCBI Taxonomy" id="54913"/>
    <lineage>
        <taxon>Bacteria</taxon>
        <taxon>Bacillati</taxon>
        <taxon>Bacillota</taxon>
        <taxon>Bacilli</taxon>
        <taxon>Bacillales</taxon>
        <taxon>Paenibacillaceae</taxon>
        <taxon>Brevibacillus</taxon>
    </lineage>
</organism>
<reference evidence="10 11" key="1">
    <citation type="submission" date="2015-05" db="EMBL/GenBank/DDBJ databases">
        <title>Genome sequencing project for genomic taxonomy and phylogenomics of Bacillus-like bacteria.</title>
        <authorList>
            <person name="Liu B."/>
            <person name="Wang J."/>
            <person name="Zhu Y."/>
            <person name="Liu G."/>
            <person name="Chen Q."/>
            <person name="Chen Z."/>
            <person name="Lan J."/>
            <person name="Che J."/>
            <person name="Ge C."/>
            <person name="Shi H."/>
            <person name="Pan Z."/>
            <person name="Liu X."/>
        </authorList>
    </citation>
    <scope>NUCLEOTIDE SEQUENCE [LARGE SCALE GENOMIC DNA]</scope>
    <source>
        <strain evidence="10 11">DSM 9885</strain>
    </source>
</reference>
<evidence type="ECO:0000259" key="7">
    <source>
        <dbReference type="PROSITE" id="PS51078"/>
    </source>
</evidence>
<feature type="domain" description="IclR-ED" evidence="7">
    <location>
        <begin position="71"/>
        <end position="248"/>
    </location>
</feature>
<dbReference type="InterPro" id="IPR005471">
    <property type="entry name" value="Tscrpt_reg_IclR_N"/>
</dbReference>
<comment type="function">
    <text evidence="4">May be an activator protein for the gylABX operon.</text>
</comment>
<dbReference type="GO" id="GO:0003677">
    <property type="term" value="F:DNA binding"/>
    <property type="evidence" value="ECO:0007669"/>
    <property type="project" value="UniProtKB-KW"/>
</dbReference>
<dbReference type="PROSITE" id="PS51078">
    <property type="entry name" value="ICLR_ED"/>
    <property type="match status" value="1"/>
</dbReference>
<dbReference type="EMBL" id="LDCN01000005">
    <property type="protein sequence ID" value="KLH97938.1"/>
    <property type="molecule type" value="Genomic_DNA"/>
</dbReference>
<dbReference type="InterPro" id="IPR036388">
    <property type="entry name" value="WH-like_DNA-bd_sf"/>
</dbReference>
<dbReference type="InterPro" id="IPR036390">
    <property type="entry name" value="WH_DNA-bd_sf"/>
</dbReference>
<evidence type="ECO:0000256" key="5">
    <source>
        <dbReference type="ARBA" id="ARBA00070406"/>
    </source>
</evidence>
<dbReference type="SUPFAM" id="SSF55781">
    <property type="entry name" value="GAF domain-like"/>
    <property type="match status" value="1"/>
</dbReference>
<gene>
    <name evidence="10" type="ORF">AA984_18930</name>
    <name evidence="9" type="ORF">BFO01nite_14920</name>
    <name evidence="8" type="ORF">BP422_16825</name>
</gene>
<proteinExistence type="predicted"/>
<dbReference type="Pfam" id="PF09339">
    <property type="entry name" value="HTH_IclR"/>
    <property type="match status" value="1"/>
</dbReference>
<dbReference type="Gene3D" id="3.30.450.40">
    <property type="match status" value="1"/>
</dbReference>
<dbReference type="PROSITE" id="PS51077">
    <property type="entry name" value="HTH_ICLR"/>
    <property type="match status" value="1"/>
</dbReference>
<dbReference type="RefSeq" id="WP_047071855.1">
    <property type="nucleotide sequence ID" value="NZ_BJOL01000008.1"/>
</dbReference>
<dbReference type="EMBL" id="BJOL01000008">
    <property type="protein sequence ID" value="GED57360.1"/>
    <property type="molecule type" value="Genomic_DNA"/>
</dbReference>
<evidence type="ECO:0000313" key="13">
    <source>
        <dbReference type="Proteomes" id="UP000319498"/>
    </source>
</evidence>
<evidence type="ECO:0000313" key="10">
    <source>
        <dbReference type="EMBL" id="KLH97938.1"/>
    </source>
</evidence>
<dbReference type="AlphaFoldDB" id="A0A0H0SI28"/>
<dbReference type="PANTHER" id="PTHR30136:SF35">
    <property type="entry name" value="HTH-TYPE TRANSCRIPTIONAL REGULATOR RV1719"/>
    <property type="match status" value="1"/>
</dbReference>
<dbReference type="EMBL" id="CP018145">
    <property type="protein sequence ID" value="ASJ55067.1"/>
    <property type="molecule type" value="Genomic_DNA"/>
</dbReference>
<dbReference type="InterPro" id="IPR050707">
    <property type="entry name" value="HTH_MetabolicPath_Reg"/>
</dbReference>
<dbReference type="InterPro" id="IPR029016">
    <property type="entry name" value="GAF-like_dom_sf"/>
</dbReference>
<evidence type="ECO:0000313" key="9">
    <source>
        <dbReference type="EMBL" id="GED57360.1"/>
    </source>
</evidence>
<name>A0A0H0SI28_9BACL</name>
<evidence type="ECO:0000256" key="1">
    <source>
        <dbReference type="ARBA" id="ARBA00023015"/>
    </source>
</evidence>
<evidence type="ECO:0000313" key="8">
    <source>
        <dbReference type="EMBL" id="ASJ55067.1"/>
    </source>
</evidence>
<accession>A0A0H0SI28</accession>
<protein>
    <recommendedName>
        <fullName evidence="5">Glycerol operon regulatory protein</fullName>
    </recommendedName>
</protein>
<sequence>MEEEQKANVRAVDRALDILLCFTDATDLGLSEIASRLSLHKSTVHRLLATLENKGFLIRDVQTEKYRLGFRVWELSANLSQNDDPATLLLPEMERLRDLVEETISLYVRDGNERIRVQAVQSKQPIRRVAPIGARMPLAVGASSKVLVAYAEPFILQEVISDPNWPDYVNKESFIEQLDQIRKQGFATSVEERELGTAAVAVPIFNRNGQLVASIAASGPSNRLTPEKMSQYAPYIMEAAYRMGKMMK</sequence>
<keyword evidence="2" id="KW-0238">DNA-binding</keyword>
<dbReference type="GO" id="GO:0003700">
    <property type="term" value="F:DNA-binding transcription factor activity"/>
    <property type="evidence" value="ECO:0007669"/>
    <property type="project" value="TreeGrafter"/>
</dbReference>
<evidence type="ECO:0000256" key="2">
    <source>
        <dbReference type="ARBA" id="ARBA00023125"/>
    </source>
</evidence>
<dbReference type="Proteomes" id="UP000319498">
    <property type="component" value="Unassembled WGS sequence"/>
</dbReference>
<dbReference type="Gene3D" id="1.10.10.10">
    <property type="entry name" value="Winged helix-like DNA-binding domain superfamily/Winged helix DNA-binding domain"/>
    <property type="match status" value="1"/>
</dbReference>
<dbReference type="InterPro" id="IPR014757">
    <property type="entry name" value="Tscrpt_reg_IclR_C"/>
</dbReference>
<dbReference type="SUPFAM" id="SSF46785">
    <property type="entry name" value="Winged helix' DNA-binding domain"/>
    <property type="match status" value="1"/>
</dbReference>
<dbReference type="Proteomes" id="UP000035218">
    <property type="component" value="Unassembled WGS sequence"/>
</dbReference>
<dbReference type="OrthoDB" id="9791752at2"/>
<dbReference type="Pfam" id="PF01614">
    <property type="entry name" value="IclR_C"/>
    <property type="match status" value="1"/>
</dbReference>
<dbReference type="PANTHER" id="PTHR30136">
    <property type="entry name" value="HELIX-TURN-HELIX TRANSCRIPTIONAL REGULATOR, ICLR FAMILY"/>
    <property type="match status" value="1"/>
</dbReference>
<keyword evidence="3" id="KW-0804">Transcription</keyword>
<reference evidence="9 13" key="3">
    <citation type="submission" date="2019-06" db="EMBL/GenBank/DDBJ databases">
        <title>Whole genome shotgun sequence of Brevibacillus formosus NBRC 15716.</title>
        <authorList>
            <person name="Hosoyama A."/>
            <person name="Uohara A."/>
            <person name="Ohji S."/>
            <person name="Ichikawa N."/>
        </authorList>
    </citation>
    <scope>NUCLEOTIDE SEQUENCE [LARGE SCALE GENOMIC DNA]</scope>
    <source>
        <strain evidence="9 13">NBRC 15716</strain>
    </source>
</reference>
<evidence type="ECO:0000259" key="6">
    <source>
        <dbReference type="PROSITE" id="PS51077"/>
    </source>
</evidence>
<dbReference type="Proteomes" id="UP000197781">
    <property type="component" value="Chromosome"/>
</dbReference>
<evidence type="ECO:0000256" key="3">
    <source>
        <dbReference type="ARBA" id="ARBA00023163"/>
    </source>
</evidence>
<keyword evidence="1" id="KW-0805">Transcription regulation</keyword>
<evidence type="ECO:0000313" key="11">
    <source>
        <dbReference type="Proteomes" id="UP000035218"/>
    </source>
</evidence>
<dbReference type="GeneID" id="87587138"/>
<dbReference type="FunFam" id="1.10.10.10:FF:000056">
    <property type="entry name" value="IclR family transcriptional regulator"/>
    <property type="match status" value="1"/>
</dbReference>
<feature type="domain" description="HTH iclR-type" evidence="6">
    <location>
        <begin position="9"/>
        <end position="70"/>
    </location>
</feature>
<keyword evidence="13" id="KW-1185">Reference proteome</keyword>